<keyword evidence="4" id="KW-1185">Reference proteome</keyword>
<dbReference type="SUPFAM" id="SSF82171">
    <property type="entry name" value="DPP6 N-terminal domain-like"/>
    <property type="match status" value="1"/>
</dbReference>
<comment type="caution">
    <text evidence="3">The sequence shown here is derived from an EMBL/GenBank/DDBJ whole genome shotgun (WGS) entry which is preliminary data.</text>
</comment>
<dbReference type="Gene3D" id="2.130.10.10">
    <property type="entry name" value="YVTN repeat-like/Quinoprotein amine dehydrogenase"/>
    <property type="match status" value="1"/>
</dbReference>
<reference evidence="4" key="1">
    <citation type="journal article" date="2019" name="Int. J. Syst. Evol. Microbiol.">
        <title>The Global Catalogue of Microorganisms (GCM) 10K type strain sequencing project: providing services to taxonomists for standard genome sequencing and annotation.</title>
        <authorList>
            <consortium name="The Broad Institute Genomics Platform"/>
            <consortium name="The Broad Institute Genome Sequencing Center for Infectious Disease"/>
            <person name="Wu L."/>
            <person name="Ma J."/>
        </authorList>
    </citation>
    <scope>NUCLEOTIDE SEQUENCE [LARGE SCALE GENOMIC DNA]</scope>
    <source>
        <strain evidence="4">KACC 12602</strain>
    </source>
</reference>
<evidence type="ECO:0000259" key="2">
    <source>
        <dbReference type="PROSITE" id="PS50093"/>
    </source>
</evidence>
<protein>
    <submittedName>
        <fullName evidence="3">Gliding motility-associated C-terminal domain-containing protein</fullName>
    </submittedName>
</protein>
<proteinExistence type="predicted"/>
<evidence type="ECO:0000256" key="1">
    <source>
        <dbReference type="SAM" id="SignalP"/>
    </source>
</evidence>
<dbReference type="InterPro" id="IPR013783">
    <property type="entry name" value="Ig-like_fold"/>
</dbReference>
<dbReference type="CDD" id="cd00146">
    <property type="entry name" value="PKD"/>
    <property type="match status" value="1"/>
</dbReference>
<keyword evidence="1" id="KW-0732">Signal</keyword>
<organism evidence="3 4">
    <name type="scientific">Adhaeribacter terreus</name>
    <dbReference type="NCBI Taxonomy" id="529703"/>
    <lineage>
        <taxon>Bacteria</taxon>
        <taxon>Pseudomonadati</taxon>
        <taxon>Bacteroidota</taxon>
        <taxon>Cytophagia</taxon>
        <taxon>Cytophagales</taxon>
        <taxon>Hymenobacteraceae</taxon>
        <taxon>Adhaeribacter</taxon>
    </lineage>
</organism>
<dbReference type="RefSeq" id="WP_378015909.1">
    <property type="nucleotide sequence ID" value="NZ_JBHSKT010000001.1"/>
</dbReference>
<dbReference type="InterPro" id="IPR035986">
    <property type="entry name" value="PKD_dom_sf"/>
</dbReference>
<dbReference type="PROSITE" id="PS50093">
    <property type="entry name" value="PKD"/>
    <property type="match status" value="1"/>
</dbReference>
<dbReference type="SMART" id="SM00089">
    <property type="entry name" value="PKD"/>
    <property type="match status" value="1"/>
</dbReference>
<name>A0ABW0E7P9_9BACT</name>
<evidence type="ECO:0000313" key="3">
    <source>
        <dbReference type="EMBL" id="MFC5269533.1"/>
    </source>
</evidence>
<feature type="chain" id="PRO_5045967335" evidence="1">
    <location>
        <begin position="24"/>
        <end position="695"/>
    </location>
</feature>
<dbReference type="Gene3D" id="2.60.40.10">
    <property type="entry name" value="Immunoglobulins"/>
    <property type="match status" value="1"/>
</dbReference>
<dbReference type="Proteomes" id="UP001596161">
    <property type="component" value="Unassembled WGS sequence"/>
</dbReference>
<dbReference type="Pfam" id="PF18911">
    <property type="entry name" value="PKD_4"/>
    <property type="match status" value="1"/>
</dbReference>
<sequence length="695" mass="77619">MKTHRFYCLLLTFGLLTSFYAQAQKETDYWYFGSRAGLRFKDDNPLIDINSKGRAREGCTAISDSLGNLLFYSAGDTIFTRFHTKMSNGWSLHGHQSASQSSVIVQNPYSLNLYYLFTVDALGGSNGLKYSVIDAGAMFGQGSVLAKNIPLITPVAEKITAVDHRYSRNAWVIVHGSSTQNDKFYAYRITPTGVDPNPVVSQPANAISHAGSFPNNNAIGCMKVSPDGRKLALAMQELNLVELYDFDDETGIISNPLRITGLAKAYGIEFSRDGSKLYVSTQNTTGVDIEQFNLEAGSKAAIMASRRTALGTKSIFPSSLQLARNGKIYAASTETGINNRNIKVLNVPDSIAGSKSFSLGNQPLNTPTTTPFRTSEQGLPNFNQSYLWVPSFLYKNQCSGDVTEFTMKIKRQIKTFYWNFDDPDSGADSVSFLPNPTHQFTKPGTYNVTLTAVLLNNRTRSTTMEVVIYPSPDADLGPEQEICVGGKIRLNGPEKMMKYKWSTGSDSASITVRKPGTYWLEVRSQNGCVSHDTITITPLQNAPKFFDKYLFETCPFRDVTIKPIVRGTNHRWNTGSKDSVLVVRREGWYALTMNIGECIVSDSVQVVFKDCSEDFMVPNIITPNGDGQNETFMIRGTLPGEWHLRIYNRWGTLLYEDKAYRNNWPEKPPVDGTYYYILQKPDTNEQYKGWFEVAH</sequence>
<dbReference type="InterPro" id="IPR000601">
    <property type="entry name" value="PKD_dom"/>
</dbReference>
<dbReference type="InterPro" id="IPR015943">
    <property type="entry name" value="WD40/YVTN_repeat-like_dom_sf"/>
</dbReference>
<feature type="signal peptide" evidence="1">
    <location>
        <begin position="1"/>
        <end position="23"/>
    </location>
</feature>
<evidence type="ECO:0000313" key="4">
    <source>
        <dbReference type="Proteomes" id="UP001596161"/>
    </source>
</evidence>
<dbReference type="EMBL" id="JBHSKT010000001">
    <property type="protein sequence ID" value="MFC5269533.1"/>
    <property type="molecule type" value="Genomic_DNA"/>
</dbReference>
<accession>A0ABW0E7P9</accession>
<feature type="domain" description="PKD" evidence="2">
    <location>
        <begin position="415"/>
        <end position="452"/>
    </location>
</feature>
<dbReference type="InterPro" id="IPR022409">
    <property type="entry name" value="PKD/Chitinase_dom"/>
</dbReference>
<dbReference type="SUPFAM" id="SSF49299">
    <property type="entry name" value="PKD domain"/>
    <property type="match status" value="1"/>
</dbReference>
<gene>
    <name evidence="3" type="ORF">ACFPIB_02850</name>
</gene>
<dbReference type="Pfam" id="PF13585">
    <property type="entry name" value="CHU_C"/>
    <property type="match status" value="1"/>
</dbReference>